<evidence type="ECO:0000313" key="1">
    <source>
        <dbReference type="EMBL" id="GIF55835.1"/>
    </source>
</evidence>
<accession>A0ABQ4BZ78</accession>
<evidence type="ECO:0000313" key="2">
    <source>
        <dbReference type="Proteomes" id="UP000624325"/>
    </source>
</evidence>
<dbReference type="Proteomes" id="UP000624325">
    <property type="component" value="Unassembled WGS sequence"/>
</dbReference>
<dbReference type="EMBL" id="BONC01000010">
    <property type="protein sequence ID" value="GIF55835.1"/>
    <property type="molecule type" value="Genomic_DNA"/>
</dbReference>
<reference evidence="1 2" key="1">
    <citation type="submission" date="2021-01" db="EMBL/GenBank/DDBJ databases">
        <title>Whole genome shotgun sequence of Asanoa iriomotensis NBRC 100142.</title>
        <authorList>
            <person name="Komaki H."/>
            <person name="Tamura T."/>
        </authorList>
    </citation>
    <scope>NUCLEOTIDE SEQUENCE [LARGE SCALE GENOMIC DNA]</scope>
    <source>
        <strain evidence="1 2">NBRC 100142</strain>
    </source>
</reference>
<protein>
    <submittedName>
        <fullName evidence="1">Uncharacterized protein</fullName>
    </submittedName>
</protein>
<dbReference type="RefSeq" id="WP_203701642.1">
    <property type="nucleotide sequence ID" value="NZ_BAAALU010000001.1"/>
</dbReference>
<sequence length="57" mass="6220">MAEGMTDPTLDDVLRAAGFEVTEAGRRRWRAELSRPIPAAALQDAENLLARVRGRAA</sequence>
<keyword evidence="2" id="KW-1185">Reference proteome</keyword>
<proteinExistence type="predicted"/>
<name>A0ABQ4BZ78_9ACTN</name>
<comment type="caution">
    <text evidence="1">The sequence shown here is derived from an EMBL/GenBank/DDBJ whole genome shotgun (WGS) entry which is preliminary data.</text>
</comment>
<organism evidence="1 2">
    <name type="scientific">Asanoa iriomotensis</name>
    <dbReference type="NCBI Taxonomy" id="234613"/>
    <lineage>
        <taxon>Bacteria</taxon>
        <taxon>Bacillati</taxon>
        <taxon>Actinomycetota</taxon>
        <taxon>Actinomycetes</taxon>
        <taxon>Micromonosporales</taxon>
        <taxon>Micromonosporaceae</taxon>
        <taxon>Asanoa</taxon>
    </lineage>
</organism>
<gene>
    <name evidence="1" type="ORF">Air01nite_19300</name>
</gene>